<keyword evidence="2" id="KW-0812">Transmembrane</keyword>
<feature type="region of interest" description="Disordered" evidence="1">
    <location>
        <begin position="144"/>
        <end position="170"/>
    </location>
</feature>
<organism evidence="3 4">
    <name type="scientific">Brevibacillus ruminantium</name>
    <dbReference type="NCBI Taxonomy" id="2950604"/>
    <lineage>
        <taxon>Bacteria</taxon>
        <taxon>Bacillati</taxon>
        <taxon>Bacillota</taxon>
        <taxon>Bacilli</taxon>
        <taxon>Bacillales</taxon>
        <taxon>Paenibacillaceae</taxon>
        <taxon>Brevibacillus</taxon>
    </lineage>
</organism>
<gene>
    <name evidence="3" type="ORF">NDK47_09650</name>
</gene>
<feature type="transmembrane region" description="Helical" evidence="2">
    <location>
        <begin position="12"/>
        <end position="34"/>
    </location>
</feature>
<dbReference type="EMBL" id="CP098755">
    <property type="protein sequence ID" value="USG67510.1"/>
    <property type="molecule type" value="Genomic_DNA"/>
</dbReference>
<evidence type="ECO:0000256" key="1">
    <source>
        <dbReference type="SAM" id="MobiDB-lite"/>
    </source>
</evidence>
<protein>
    <submittedName>
        <fullName evidence="3">DUF4446 family protein</fullName>
    </submittedName>
</protein>
<dbReference type="RefSeq" id="WP_251874609.1">
    <property type="nucleotide sequence ID" value="NZ_CP098755.1"/>
</dbReference>
<reference evidence="3" key="1">
    <citation type="submission" date="2022-06" db="EMBL/GenBank/DDBJ databases">
        <title>Genome sequencing of Brevibacillus sp. BB3-R1.</title>
        <authorList>
            <person name="Heo J."/>
            <person name="Lee D."/>
            <person name="Won M."/>
            <person name="Han B.-H."/>
            <person name="Hong S.-B."/>
            <person name="Kwon S.-W."/>
        </authorList>
    </citation>
    <scope>NUCLEOTIDE SEQUENCE</scope>
    <source>
        <strain evidence="3">BB3-R1</strain>
    </source>
</reference>
<keyword evidence="4" id="KW-1185">Reference proteome</keyword>
<evidence type="ECO:0000313" key="4">
    <source>
        <dbReference type="Proteomes" id="UP001056500"/>
    </source>
</evidence>
<sequence length="170" mass="18956">MESVLSLAESTPILFLVMFAAIFLLFLLVILQAVRISRLRKSLSKLLSGTNGANLEEGMHQLFQEMDDMKKRQVDQQFLVNRLSQRIAGQSGNLGIVRYNAFEDIGSDLSFSLAILDDAQNGVVMTSIYSRMESRVYAKPVEQGSSSYHLSEEEQTAIRKAMNQSAARSS</sequence>
<keyword evidence="2" id="KW-0472">Membrane</keyword>
<dbReference type="Proteomes" id="UP001056500">
    <property type="component" value="Chromosome"/>
</dbReference>
<keyword evidence="2" id="KW-1133">Transmembrane helix</keyword>
<proteinExistence type="predicted"/>
<evidence type="ECO:0000256" key="2">
    <source>
        <dbReference type="SAM" id="Phobius"/>
    </source>
</evidence>
<evidence type="ECO:0000313" key="3">
    <source>
        <dbReference type="EMBL" id="USG67510.1"/>
    </source>
</evidence>
<name>A0ABY4WNT5_9BACL</name>
<dbReference type="Pfam" id="PF14584">
    <property type="entry name" value="DUF4446"/>
    <property type="match status" value="1"/>
</dbReference>
<accession>A0ABY4WNT5</accession>
<dbReference type="InterPro" id="IPR027981">
    <property type="entry name" value="DUF4446"/>
</dbReference>